<reference evidence="5" key="1">
    <citation type="submission" date="2020-10" db="EMBL/GenBank/DDBJ databases">
        <authorList>
            <person name="Gilroy R."/>
        </authorList>
    </citation>
    <scope>NUCLEOTIDE SEQUENCE</scope>
    <source>
        <strain evidence="5">ChiGjej1B1-19959</strain>
    </source>
</reference>
<dbReference type="Gene3D" id="1.10.10.2220">
    <property type="match status" value="1"/>
</dbReference>
<dbReference type="InterPro" id="IPR010994">
    <property type="entry name" value="RuvA_2-like"/>
</dbReference>
<dbReference type="InterPro" id="IPR029493">
    <property type="entry name" value="RecD2-like_HHH"/>
</dbReference>
<keyword evidence="3" id="KW-0378">Hydrolase</keyword>
<dbReference type="InterPro" id="IPR006345">
    <property type="entry name" value="RecD2"/>
</dbReference>
<dbReference type="Pfam" id="PF14490">
    <property type="entry name" value="HHH_RecD2"/>
    <property type="match status" value="1"/>
</dbReference>
<keyword evidence="3 5" id="KW-0347">Helicase</keyword>
<dbReference type="InterPro" id="IPR027417">
    <property type="entry name" value="P-loop_NTPase"/>
</dbReference>
<dbReference type="SMART" id="SM00382">
    <property type="entry name" value="AAA"/>
    <property type="match status" value="1"/>
</dbReference>
<dbReference type="GO" id="GO:0003677">
    <property type="term" value="F:DNA binding"/>
    <property type="evidence" value="ECO:0007669"/>
    <property type="project" value="UniProtKB-UniRule"/>
</dbReference>
<evidence type="ECO:0000313" key="6">
    <source>
        <dbReference type="Proteomes" id="UP000824071"/>
    </source>
</evidence>
<dbReference type="AlphaFoldDB" id="A0A9D1IER8"/>
<dbReference type="InterPro" id="IPR050534">
    <property type="entry name" value="Coronavir_polyprotein_1ab"/>
</dbReference>
<dbReference type="InterPro" id="IPR003593">
    <property type="entry name" value="AAA+_ATPase"/>
</dbReference>
<dbReference type="Pfam" id="PF18335">
    <property type="entry name" value="SH3_13"/>
    <property type="match status" value="1"/>
</dbReference>
<keyword evidence="2 3" id="KW-0067">ATP-binding</keyword>
<dbReference type="HAMAP" id="MF_01488">
    <property type="entry name" value="RecD2"/>
    <property type="match status" value="1"/>
</dbReference>
<feature type="domain" description="AAA+ ATPase" evidence="4">
    <location>
        <begin position="338"/>
        <end position="522"/>
    </location>
</feature>
<comment type="function">
    <text evidence="3">DNA-dependent ATPase and ATP-dependent 5'-3' DNA helicase. Has no activity on blunt DNA or DNA with 3'-overhangs, requires at least 10 bases of 5'-ssDNA for helicase activity.</text>
</comment>
<dbReference type="Gene3D" id="3.40.50.300">
    <property type="entry name" value="P-loop containing nucleotide triphosphate hydrolases"/>
    <property type="match status" value="2"/>
</dbReference>
<dbReference type="NCBIfam" id="TIGR01448">
    <property type="entry name" value="recD_rel"/>
    <property type="match status" value="1"/>
</dbReference>
<accession>A0A9D1IER8</accession>
<dbReference type="InterPro" id="IPR055446">
    <property type="entry name" value="RecD2_N_OB"/>
</dbReference>
<dbReference type="Pfam" id="PF14520">
    <property type="entry name" value="HHH_5"/>
    <property type="match status" value="1"/>
</dbReference>
<feature type="binding site" evidence="3">
    <location>
        <begin position="349"/>
        <end position="353"/>
    </location>
    <ligand>
        <name>ATP</name>
        <dbReference type="ChEBI" id="CHEBI:30616"/>
    </ligand>
</feature>
<dbReference type="Gene3D" id="1.10.150.20">
    <property type="entry name" value="5' to 3' exonuclease, C-terminal subdomain"/>
    <property type="match status" value="1"/>
</dbReference>
<comment type="caution">
    <text evidence="5">The sequence shown here is derived from an EMBL/GenBank/DDBJ whole genome shotgun (WGS) entry which is preliminary data.</text>
</comment>
<reference evidence="5" key="2">
    <citation type="journal article" date="2021" name="PeerJ">
        <title>Extensive microbial diversity within the chicken gut microbiome revealed by metagenomics and culture.</title>
        <authorList>
            <person name="Gilroy R."/>
            <person name="Ravi A."/>
            <person name="Getino M."/>
            <person name="Pursley I."/>
            <person name="Horton D.L."/>
            <person name="Alikhan N.F."/>
            <person name="Baker D."/>
            <person name="Gharbi K."/>
            <person name="Hall N."/>
            <person name="Watson M."/>
            <person name="Adriaenssens E.M."/>
            <person name="Foster-Nyarko E."/>
            <person name="Jarju S."/>
            <person name="Secka A."/>
            <person name="Antonio M."/>
            <person name="Oren A."/>
            <person name="Chaudhuri R.R."/>
            <person name="La Ragione R."/>
            <person name="Hildebrand F."/>
            <person name="Pallen M.J."/>
        </authorList>
    </citation>
    <scope>NUCLEOTIDE SEQUENCE</scope>
    <source>
        <strain evidence="5">ChiGjej1B1-19959</strain>
    </source>
</reference>
<organism evidence="5 6">
    <name type="scientific">Candidatus Fimenecus excrementigallinarum</name>
    <dbReference type="NCBI Taxonomy" id="2840816"/>
    <lineage>
        <taxon>Bacteria</taxon>
        <taxon>Bacillati</taxon>
        <taxon>Bacillota</taxon>
        <taxon>Clostridia</taxon>
        <taxon>Candidatus Fimenecus</taxon>
    </lineage>
</organism>
<evidence type="ECO:0000256" key="1">
    <source>
        <dbReference type="ARBA" id="ARBA00022741"/>
    </source>
</evidence>
<dbReference type="Gene3D" id="2.30.30.940">
    <property type="match status" value="1"/>
</dbReference>
<dbReference type="InterPro" id="IPR041451">
    <property type="entry name" value="RecD2_SH13"/>
</dbReference>
<evidence type="ECO:0000259" key="4">
    <source>
        <dbReference type="SMART" id="SM00382"/>
    </source>
</evidence>
<dbReference type="PANTHER" id="PTHR43788:SF6">
    <property type="entry name" value="DNA HELICASE B"/>
    <property type="match status" value="1"/>
</dbReference>
<keyword evidence="3" id="KW-0238">DNA-binding</keyword>
<comment type="similarity">
    <text evidence="3">Belongs to the RecD family. RecD2 subfamily.</text>
</comment>
<proteinExistence type="inferred from homology"/>
<dbReference type="InterPro" id="IPR027785">
    <property type="entry name" value="UvrD-like_helicase_C"/>
</dbReference>
<comment type="catalytic activity">
    <reaction evidence="3">
        <text>ATP + H2O = ADP + phosphate + H(+)</text>
        <dbReference type="Rhea" id="RHEA:13065"/>
        <dbReference type="ChEBI" id="CHEBI:15377"/>
        <dbReference type="ChEBI" id="CHEBI:15378"/>
        <dbReference type="ChEBI" id="CHEBI:30616"/>
        <dbReference type="ChEBI" id="CHEBI:43474"/>
        <dbReference type="ChEBI" id="CHEBI:456216"/>
        <dbReference type="EC" id="5.6.2.3"/>
    </reaction>
</comment>
<dbReference type="GO" id="GO:0016787">
    <property type="term" value="F:hydrolase activity"/>
    <property type="evidence" value="ECO:0007669"/>
    <property type="project" value="UniProtKB-KW"/>
</dbReference>
<keyword evidence="3" id="KW-0413">Isomerase</keyword>
<keyword evidence="1 3" id="KW-0547">Nucleotide-binding</keyword>
<name>A0A9D1IER8_9FIRM</name>
<evidence type="ECO:0000256" key="3">
    <source>
        <dbReference type="HAMAP-Rule" id="MF_01488"/>
    </source>
</evidence>
<dbReference type="Pfam" id="PF23139">
    <property type="entry name" value="OB_YrrC"/>
    <property type="match status" value="1"/>
</dbReference>
<gene>
    <name evidence="3" type="primary">recD2</name>
    <name evidence="5" type="ORF">IAC53_05030</name>
</gene>
<evidence type="ECO:0000256" key="2">
    <source>
        <dbReference type="ARBA" id="ARBA00022840"/>
    </source>
</evidence>
<dbReference type="GO" id="GO:0006310">
    <property type="term" value="P:DNA recombination"/>
    <property type="evidence" value="ECO:0007669"/>
    <property type="project" value="InterPro"/>
</dbReference>
<dbReference type="PANTHER" id="PTHR43788">
    <property type="entry name" value="DNA2/NAM7 HELICASE FAMILY MEMBER"/>
    <property type="match status" value="1"/>
</dbReference>
<dbReference type="GO" id="GO:0005524">
    <property type="term" value="F:ATP binding"/>
    <property type="evidence" value="ECO:0007669"/>
    <property type="project" value="UniProtKB-UniRule"/>
</dbReference>
<dbReference type="Pfam" id="PF13245">
    <property type="entry name" value="AAA_19"/>
    <property type="match status" value="1"/>
</dbReference>
<dbReference type="SUPFAM" id="SSF52540">
    <property type="entry name" value="P-loop containing nucleoside triphosphate hydrolases"/>
    <property type="match status" value="1"/>
</dbReference>
<dbReference type="EC" id="5.6.2.3" evidence="3"/>
<dbReference type="SUPFAM" id="SSF47781">
    <property type="entry name" value="RuvA domain 2-like"/>
    <property type="match status" value="1"/>
</dbReference>
<dbReference type="GO" id="GO:0043139">
    <property type="term" value="F:5'-3' DNA helicase activity"/>
    <property type="evidence" value="ECO:0007669"/>
    <property type="project" value="UniProtKB-UniRule"/>
</dbReference>
<protein>
    <recommendedName>
        <fullName evidence="3">ATP-dependent RecD2 DNA helicase</fullName>
        <ecNumber evidence="3">5.6.2.3</ecNumber>
    </recommendedName>
    <alternativeName>
        <fullName evidence="3">DNA 5'-3' helicase subunit RecD2</fullName>
    </alternativeName>
</protein>
<dbReference type="CDD" id="cd17933">
    <property type="entry name" value="DEXSc_RecD-like"/>
    <property type="match status" value="1"/>
</dbReference>
<evidence type="ECO:0000313" key="5">
    <source>
        <dbReference type="EMBL" id="HIU35957.1"/>
    </source>
</evidence>
<dbReference type="GO" id="GO:0009338">
    <property type="term" value="C:exodeoxyribonuclease V complex"/>
    <property type="evidence" value="ECO:0007669"/>
    <property type="project" value="TreeGrafter"/>
</dbReference>
<dbReference type="Pfam" id="PF13538">
    <property type="entry name" value="UvrD_C_2"/>
    <property type="match status" value="1"/>
</dbReference>
<dbReference type="EMBL" id="DVMW01000030">
    <property type="protein sequence ID" value="HIU35957.1"/>
    <property type="molecule type" value="Genomic_DNA"/>
</dbReference>
<dbReference type="CDD" id="cd18809">
    <property type="entry name" value="SF1_C_RecD"/>
    <property type="match status" value="1"/>
</dbReference>
<dbReference type="GO" id="GO:0017116">
    <property type="term" value="F:single-stranded DNA helicase activity"/>
    <property type="evidence" value="ECO:0007669"/>
    <property type="project" value="TreeGrafter"/>
</dbReference>
<dbReference type="Proteomes" id="UP000824071">
    <property type="component" value="Unassembled WGS sequence"/>
</dbReference>
<sequence length="735" mass="80855">MSEEQGAARLDGTVEDIRFRNEQNGYTVLEIGCDDELVTAVGTFSDISVGETVRLSGEWVFHPTFGRQFKVAAFERELPATTEQLYNYLAAGAVKGIGPATAEKIVKAFGERTFDVLENEPDKLAAIKGISKDKARQIQKNFQKQFAERTVMLALEGYGMTPRECIAAYDAFGSNAVERVVQNPFSLCDADARIGFERAEAIAAALPQPPAPQLRLQAGIVHILQKNLNDNGHTCIPRSKVVSIAAAYLEASADDVERELDGLLASHRLETAELAGRDFIFLPSAYRDEKSISDRIRVLLRFPPPQSETLEQDIAALERENSISYAETQRTAIRTAVERGLLILTGGPGTGKTTTLKGILQLFERQGLDIALAAPTGRAAKRMTELTGRDAKTIHRLLEVEWDDHDRAVFKRGLRNPLECEALILDELSMVDIHLFASLLQALPFGCRLILVGDADQLPPVGAGNVLADLIASELLPTVCLTEVFRQAMGSLIVTNAHRIVRGEMPVLDRKDGDFFLLERPNPYHAARAVVQLVAARLPQAYGLSPTADIQVLCPSKKGETGTVHLNTLLQNAVNPPDGKKAELTVGFRTFRTGDKVMQTKNNYDMLWEKPDGETGEGIFNGDIGVIEQIDLRDGVARIRFDDRTVLAAKEQLTDMELAYAVTVHKSQGSEFPAVVLPVVGVLPNLQYRNLLYTAVTRAKQLLILVGTAEETAAMVQNDKKTRRYSALQWFLQAQ</sequence>